<dbReference type="RefSeq" id="WP_132282228.1">
    <property type="nucleotide sequence ID" value="NZ_SMGQ01000012.1"/>
</dbReference>
<keyword evidence="1" id="KW-1133">Transmembrane helix</keyword>
<feature type="transmembrane region" description="Helical" evidence="1">
    <location>
        <begin position="6"/>
        <end position="25"/>
    </location>
</feature>
<accession>A0A4R1MMI2</accession>
<keyword evidence="3" id="KW-1185">Reference proteome</keyword>
<dbReference type="Proteomes" id="UP000294545">
    <property type="component" value="Unassembled WGS sequence"/>
</dbReference>
<proteinExistence type="predicted"/>
<evidence type="ECO:0000313" key="2">
    <source>
        <dbReference type="EMBL" id="TCK93320.1"/>
    </source>
</evidence>
<protein>
    <submittedName>
        <fullName evidence="2">Uncharacterized protein</fullName>
    </submittedName>
</protein>
<comment type="caution">
    <text evidence="2">The sequence shown here is derived from an EMBL/GenBank/DDBJ whole genome shotgun (WGS) entry which is preliminary data.</text>
</comment>
<organism evidence="2 3">
    <name type="scientific">Natranaerovirga hydrolytica</name>
    <dbReference type="NCBI Taxonomy" id="680378"/>
    <lineage>
        <taxon>Bacteria</taxon>
        <taxon>Bacillati</taxon>
        <taxon>Bacillota</taxon>
        <taxon>Clostridia</taxon>
        <taxon>Lachnospirales</taxon>
        <taxon>Natranaerovirgaceae</taxon>
        <taxon>Natranaerovirga</taxon>
    </lineage>
</organism>
<dbReference type="EMBL" id="SMGQ01000012">
    <property type="protein sequence ID" value="TCK93320.1"/>
    <property type="molecule type" value="Genomic_DNA"/>
</dbReference>
<dbReference type="AlphaFoldDB" id="A0A4R1MMI2"/>
<sequence>MKITLYRLSIIVSLMLVVFISSYFITKGSSIEKEPISTTISTGDMPVEEMTFEIGEDDLENFLNYTKASLSNRYDMKEILLNHQGHIIITLLDAIDTNEIRYIYAIIDSVAKVFNIYDESHESYVVELNHKDGYEEFEIKKDTGVEQDVTNILITDF</sequence>
<evidence type="ECO:0000313" key="3">
    <source>
        <dbReference type="Proteomes" id="UP000294545"/>
    </source>
</evidence>
<keyword evidence="1" id="KW-0472">Membrane</keyword>
<name>A0A4R1MMI2_9FIRM</name>
<gene>
    <name evidence="2" type="ORF">EDC19_1512</name>
</gene>
<evidence type="ECO:0000256" key="1">
    <source>
        <dbReference type="SAM" id="Phobius"/>
    </source>
</evidence>
<keyword evidence="1" id="KW-0812">Transmembrane</keyword>
<reference evidence="2 3" key="1">
    <citation type="submission" date="2019-03" db="EMBL/GenBank/DDBJ databases">
        <title>Genomic Encyclopedia of Type Strains, Phase IV (KMG-IV): sequencing the most valuable type-strain genomes for metagenomic binning, comparative biology and taxonomic classification.</title>
        <authorList>
            <person name="Goeker M."/>
        </authorList>
    </citation>
    <scope>NUCLEOTIDE SEQUENCE [LARGE SCALE GENOMIC DNA]</scope>
    <source>
        <strain evidence="2 3">DSM 24176</strain>
    </source>
</reference>